<protein>
    <submittedName>
        <fullName evidence="2">Uncharacterized protein</fullName>
    </submittedName>
</protein>
<dbReference type="EMBL" id="CVRB01000001">
    <property type="protein sequence ID" value="CRK80394.1"/>
    <property type="molecule type" value="Genomic_DNA"/>
</dbReference>
<gene>
    <name evidence="2" type="ORF">BN000_00277</name>
</gene>
<keyword evidence="1" id="KW-0812">Transmembrane</keyword>
<feature type="transmembrane region" description="Helical" evidence="1">
    <location>
        <begin position="102"/>
        <end position="119"/>
    </location>
</feature>
<evidence type="ECO:0000256" key="1">
    <source>
        <dbReference type="SAM" id="Phobius"/>
    </source>
</evidence>
<evidence type="ECO:0000313" key="3">
    <source>
        <dbReference type="Proteomes" id="UP000199087"/>
    </source>
</evidence>
<dbReference type="Proteomes" id="UP000199087">
    <property type="component" value="Unassembled WGS sequence"/>
</dbReference>
<reference evidence="3" key="1">
    <citation type="submission" date="2015-05" db="EMBL/GenBank/DDBJ databases">
        <authorList>
            <person name="Urmite Genomes"/>
        </authorList>
    </citation>
    <scope>NUCLEOTIDE SEQUENCE [LARGE SCALE GENOMIC DNA]</scope>
    <source>
        <strain evidence="3">LF1</strain>
    </source>
</reference>
<proteinExistence type="predicted"/>
<organism evidence="2 3">
    <name type="scientific">Neobacillus massiliamazoniensis</name>
    <dbReference type="NCBI Taxonomy" id="1499688"/>
    <lineage>
        <taxon>Bacteria</taxon>
        <taxon>Bacillati</taxon>
        <taxon>Bacillota</taxon>
        <taxon>Bacilli</taxon>
        <taxon>Bacillales</taxon>
        <taxon>Bacillaceae</taxon>
        <taxon>Neobacillus</taxon>
    </lineage>
</organism>
<evidence type="ECO:0000313" key="2">
    <source>
        <dbReference type="EMBL" id="CRK80394.1"/>
    </source>
</evidence>
<keyword evidence="1" id="KW-0472">Membrane</keyword>
<keyword evidence="3" id="KW-1185">Reference proteome</keyword>
<accession>A0A0U1NQT8</accession>
<keyword evidence="1" id="KW-1133">Transmembrane helix</keyword>
<dbReference type="AlphaFoldDB" id="A0A0U1NQT8"/>
<name>A0A0U1NQT8_9BACI</name>
<sequence>MAIRYRGKIKWQPASFIPLAFEMQRSMYKDQERKPKPIIDAYGGEEFAPSKPPKLNLVTSSESNLLRAIVGVLISSTRQATLAANQGSPCLIINLSSFIPKLKVCTLLSFVIIVIGFRLKVSVNGLFVFQRRISAVFTY</sequence>